<gene>
    <name evidence="3" type="ORF">GJG86_07280</name>
</gene>
<dbReference type="SMART" id="SM00871">
    <property type="entry name" value="AraC_E_bind"/>
    <property type="match status" value="1"/>
</dbReference>
<dbReference type="EMBL" id="VTFY01000004">
    <property type="protein sequence ID" value="MRX82294.1"/>
    <property type="molecule type" value="Genomic_DNA"/>
</dbReference>
<comment type="caution">
    <text evidence="3">The sequence shown here is derived from an EMBL/GenBank/DDBJ whole genome shotgun (WGS) entry which is preliminary data.</text>
</comment>
<accession>A0A6N7RMB1</accession>
<dbReference type="InterPro" id="IPR009061">
    <property type="entry name" value="DNA-bd_dom_put_sf"/>
</dbReference>
<dbReference type="PANTHER" id="PTHR30204">
    <property type="entry name" value="REDOX-CYCLING DRUG-SENSING TRANSCRIPTIONAL ACTIVATOR SOXR"/>
    <property type="match status" value="1"/>
</dbReference>
<dbReference type="PANTHER" id="PTHR30204:SF97">
    <property type="entry name" value="MERR FAMILY REGULATORY PROTEIN"/>
    <property type="match status" value="1"/>
</dbReference>
<evidence type="ECO:0000313" key="3">
    <source>
        <dbReference type="EMBL" id="MRX82294.1"/>
    </source>
</evidence>
<dbReference type="SMART" id="SM00422">
    <property type="entry name" value="HTH_MERR"/>
    <property type="match status" value="1"/>
</dbReference>
<dbReference type="Pfam" id="PF06445">
    <property type="entry name" value="GyrI-like"/>
    <property type="match status" value="1"/>
</dbReference>
<sequence length="300" mass="34137">MLATWTILILKNPLTLLLQEAVECDEKEVRHVFYIGEFSKMGKTTIKTLHHYDRIGLLRPAAVDGVTGYRLYTTQQLADLHRIQSLRQAGLTIDEVASIIGGADPRPILTQRRDEIERELIAREDRLARIAFMLSDEEKGFTMDYQATIKDIPSCIVFSKTMTVPDYSAYFEVIPAIGRAVQEANPDLKCATPEYCFITYLDGEYKERDITMKYSEAVEAFGVESDGIVFEEVPAATVVSVMHRGSYADLPRAYAFAMEWIEQNGYRTTDLPRESYLDGIWNGIPESEWLTEIQVPIEKN</sequence>
<dbReference type="GO" id="GO:0003677">
    <property type="term" value="F:DNA binding"/>
    <property type="evidence" value="ECO:0007669"/>
    <property type="project" value="UniProtKB-KW"/>
</dbReference>
<dbReference type="Gene3D" id="1.10.1660.10">
    <property type="match status" value="1"/>
</dbReference>
<reference evidence="4" key="1">
    <citation type="submission" date="2019-08" db="EMBL/GenBank/DDBJ databases">
        <title>Arthrobacter sp. nov., isolated from plateau pika and Tibetan wild ass.</title>
        <authorList>
            <person name="Ge Y."/>
        </authorList>
    </citation>
    <scope>NUCLEOTIDE SEQUENCE [LARGE SCALE GENOMIC DNA]</scope>
    <source>
        <strain evidence="4">HF-4214</strain>
    </source>
</reference>
<organism evidence="3 4">
    <name type="scientific">Eggerthella guodeyinii</name>
    <dbReference type="NCBI Taxonomy" id="2690837"/>
    <lineage>
        <taxon>Bacteria</taxon>
        <taxon>Bacillati</taxon>
        <taxon>Actinomycetota</taxon>
        <taxon>Coriobacteriia</taxon>
        <taxon>Eggerthellales</taxon>
        <taxon>Eggerthellaceae</taxon>
        <taxon>Eggerthella</taxon>
    </lineage>
</organism>
<evidence type="ECO:0000313" key="4">
    <source>
        <dbReference type="Proteomes" id="UP000438093"/>
    </source>
</evidence>
<evidence type="ECO:0000256" key="1">
    <source>
        <dbReference type="ARBA" id="ARBA00023125"/>
    </source>
</evidence>
<dbReference type="InterPro" id="IPR047057">
    <property type="entry name" value="MerR_fam"/>
</dbReference>
<dbReference type="Pfam" id="PF13411">
    <property type="entry name" value="MerR_1"/>
    <property type="match status" value="1"/>
</dbReference>
<dbReference type="SUPFAM" id="SSF55136">
    <property type="entry name" value="Probable bacterial effector-binding domain"/>
    <property type="match status" value="1"/>
</dbReference>
<dbReference type="GO" id="GO:0003700">
    <property type="term" value="F:DNA-binding transcription factor activity"/>
    <property type="evidence" value="ECO:0007669"/>
    <property type="project" value="InterPro"/>
</dbReference>
<feature type="domain" description="HTH merR-type" evidence="2">
    <location>
        <begin position="32"/>
        <end position="102"/>
    </location>
</feature>
<evidence type="ECO:0000259" key="2">
    <source>
        <dbReference type="PROSITE" id="PS50937"/>
    </source>
</evidence>
<dbReference type="SUPFAM" id="SSF46955">
    <property type="entry name" value="Putative DNA-binding domain"/>
    <property type="match status" value="1"/>
</dbReference>
<dbReference type="InterPro" id="IPR029442">
    <property type="entry name" value="GyrI-like"/>
</dbReference>
<keyword evidence="1" id="KW-0238">DNA-binding</keyword>
<name>A0A6N7RMB1_9ACTN</name>
<dbReference type="InterPro" id="IPR010499">
    <property type="entry name" value="AraC_E-bd"/>
</dbReference>
<proteinExistence type="predicted"/>
<dbReference type="Proteomes" id="UP000438093">
    <property type="component" value="Unassembled WGS sequence"/>
</dbReference>
<dbReference type="PROSITE" id="PS50937">
    <property type="entry name" value="HTH_MERR_2"/>
    <property type="match status" value="1"/>
</dbReference>
<dbReference type="AlphaFoldDB" id="A0A6N7RMB1"/>
<keyword evidence="4" id="KW-1185">Reference proteome</keyword>
<dbReference type="Gene3D" id="3.20.80.10">
    <property type="entry name" value="Regulatory factor, effector binding domain"/>
    <property type="match status" value="1"/>
</dbReference>
<protein>
    <submittedName>
        <fullName evidence="3">MerR family transcriptional regulator</fullName>
    </submittedName>
</protein>
<dbReference type="InterPro" id="IPR011256">
    <property type="entry name" value="Reg_factor_effector_dom_sf"/>
</dbReference>
<dbReference type="InterPro" id="IPR000551">
    <property type="entry name" value="MerR-type_HTH_dom"/>
</dbReference>